<dbReference type="Pfam" id="PF01636">
    <property type="entry name" value="APH"/>
    <property type="match status" value="1"/>
</dbReference>
<comment type="caution">
    <text evidence="2">The sequence shown here is derived from an EMBL/GenBank/DDBJ whole genome shotgun (WGS) entry which is preliminary data.</text>
</comment>
<evidence type="ECO:0000259" key="1">
    <source>
        <dbReference type="SMART" id="SM00587"/>
    </source>
</evidence>
<proteinExistence type="predicted"/>
<keyword evidence="3" id="KW-1185">Reference proteome</keyword>
<name>A0A9X3CFQ7_9VIBR</name>
<dbReference type="PANTHER" id="PTHR11012:SF30">
    <property type="entry name" value="PROTEIN KINASE-LIKE DOMAIN-CONTAINING"/>
    <property type="match status" value="1"/>
</dbReference>
<dbReference type="InterPro" id="IPR002575">
    <property type="entry name" value="Aminoglycoside_PTrfase"/>
</dbReference>
<reference evidence="2" key="1">
    <citation type="submission" date="2022-02" db="EMBL/GenBank/DDBJ databases">
        <title>Vibrio sp. nov., a new bacterium isolated from Bohai sea, China.</title>
        <authorList>
            <person name="Yuan Y."/>
        </authorList>
    </citation>
    <scope>NUCLEOTIDE SEQUENCE</scope>
    <source>
        <strain evidence="2">DBSS07</strain>
    </source>
</reference>
<dbReference type="InterPro" id="IPR015897">
    <property type="entry name" value="CHK_kinase-like"/>
</dbReference>
<accession>A0A9X3CFQ7</accession>
<dbReference type="InterPro" id="IPR011009">
    <property type="entry name" value="Kinase-like_dom_sf"/>
</dbReference>
<dbReference type="EMBL" id="JAKRRX010000041">
    <property type="protein sequence ID" value="MCW8333980.1"/>
    <property type="molecule type" value="Genomic_DNA"/>
</dbReference>
<sequence>MDKGSVALLVQLGWHNIEQSEVIQSLWGGYGELVRVSNGESSLIVKHIRLPEKNDHPRGWNTARSHNRKLRSYQVEANWYRDFAAACSSDCVVPKPIFVGEIEGELTLVMEDLKQLGFPNTLGNARPEHVDPVYIRPCLKWLAHFHAQHISHHGGGLWESGTYWHLQTRPDELAKLHDLPLKQAAEQIDDLLNRAPYQTLVHGDAKLANFCFSDARIGESDQTSDDEQLKAAAVDFQYVGRGCAMKDVALFISSAVPYEKCFERESDLLDIYFSYLNDALAKHQPHLDSELVIASWRPLFCVAWADFQRFVKGWSPEHWKINPYTESLKERALEQIKKER</sequence>
<dbReference type="PANTHER" id="PTHR11012">
    <property type="entry name" value="PROTEIN KINASE-LIKE DOMAIN-CONTAINING"/>
    <property type="match status" value="1"/>
</dbReference>
<gene>
    <name evidence="2" type="ORF">MD483_09120</name>
</gene>
<dbReference type="AlphaFoldDB" id="A0A9X3CFQ7"/>
<evidence type="ECO:0000313" key="3">
    <source>
        <dbReference type="Proteomes" id="UP001155586"/>
    </source>
</evidence>
<protein>
    <submittedName>
        <fullName evidence="2">Ecdysteroid 22-kinase family protein</fullName>
    </submittedName>
</protein>
<dbReference type="Gene3D" id="3.90.1200.10">
    <property type="match status" value="1"/>
</dbReference>
<dbReference type="Proteomes" id="UP001155586">
    <property type="component" value="Unassembled WGS sequence"/>
</dbReference>
<dbReference type="SMART" id="SM00587">
    <property type="entry name" value="CHK"/>
    <property type="match status" value="1"/>
</dbReference>
<dbReference type="SUPFAM" id="SSF56112">
    <property type="entry name" value="Protein kinase-like (PK-like)"/>
    <property type="match status" value="1"/>
</dbReference>
<organism evidence="2 3">
    <name type="scientific">Vibrio paucivorans</name>
    <dbReference type="NCBI Taxonomy" id="2829489"/>
    <lineage>
        <taxon>Bacteria</taxon>
        <taxon>Pseudomonadati</taxon>
        <taxon>Pseudomonadota</taxon>
        <taxon>Gammaproteobacteria</taxon>
        <taxon>Vibrionales</taxon>
        <taxon>Vibrionaceae</taxon>
        <taxon>Vibrio</taxon>
    </lineage>
</organism>
<feature type="domain" description="CHK kinase-like" evidence="1">
    <location>
        <begin position="108"/>
        <end position="282"/>
    </location>
</feature>
<evidence type="ECO:0000313" key="2">
    <source>
        <dbReference type="EMBL" id="MCW8333980.1"/>
    </source>
</evidence>